<feature type="binding site" evidence="6">
    <location>
        <position position="179"/>
    </location>
    <ligand>
        <name>5-hydroxyisourate</name>
        <dbReference type="ChEBI" id="CHEBI:18072"/>
    </ligand>
</feature>
<dbReference type="PIRSF" id="PIRSF000241">
    <property type="entry name" value="Urate_oxidase"/>
    <property type="match status" value="1"/>
</dbReference>
<dbReference type="InterPro" id="IPR002042">
    <property type="entry name" value="Uricase"/>
</dbReference>
<comment type="function">
    <text evidence="5 7">Catalyzes the oxidation of uric acid to 5-hydroxyisourate, which is further processed to form (S)-allantoin.</text>
</comment>
<feature type="binding site" evidence="6">
    <location>
        <position position="70"/>
    </location>
    <ligand>
        <name>5-hydroxyisourate</name>
        <dbReference type="ChEBI" id="CHEBI:18072"/>
    </ligand>
</feature>
<feature type="binding site" evidence="6">
    <location>
        <position position="69"/>
    </location>
    <ligand>
        <name>O2</name>
        <dbReference type="ChEBI" id="CHEBI:15379"/>
    </ligand>
</feature>
<evidence type="ECO:0000256" key="6">
    <source>
        <dbReference type="PIRSR" id="PIRSR000241-2"/>
    </source>
</evidence>
<dbReference type="EMBL" id="QOCW01000008">
    <property type="protein sequence ID" value="RBW69781.1"/>
    <property type="molecule type" value="Genomic_DNA"/>
</dbReference>
<keyword evidence="3 5" id="KW-0659">Purine metabolism</keyword>
<feature type="binding site" evidence="6">
    <location>
        <position position="245"/>
    </location>
    <ligand>
        <name>5-hydroxyisourate</name>
        <dbReference type="ChEBI" id="CHEBI:18072"/>
    </ligand>
</feature>
<dbReference type="PANTHER" id="PTHR42874">
    <property type="entry name" value="URICASE"/>
    <property type="match status" value="1"/>
</dbReference>
<evidence type="ECO:0000256" key="3">
    <source>
        <dbReference type="ARBA" id="ARBA00022631"/>
    </source>
</evidence>
<dbReference type="Gene3D" id="3.10.270.10">
    <property type="entry name" value="Urate Oxidase"/>
    <property type="match status" value="1"/>
</dbReference>
<feature type="binding site" evidence="6">
    <location>
        <position position="271"/>
    </location>
    <ligand>
        <name>O2</name>
        <dbReference type="ChEBI" id="CHEBI:15379"/>
    </ligand>
</feature>
<feature type="binding site" evidence="6">
    <location>
        <position position="271"/>
    </location>
    <ligand>
        <name>urate</name>
        <dbReference type="ChEBI" id="CHEBI:17775"/>
    </ligand>
</feature>
<comment type="caution">
    <text evidence="8">The sequence shown here is derived from an EMBL/GenBank/DDBJ whole genome shotgun (WGS) entry which is preliminary data.</text>
</comment>
<keyword evidence="9" id="KW-1185">Reference proteome</keyword>
<evidence type="ECO:0000313" key="9">
    <source>
        <dbReference type="Proteomes" id="UP000253314"/>
    </source>
</evidence>
<dbReference type="PANTHER" id="PTHR42874:SF1">
    <property type="entry name" value="URICASE"/>
    <property type="match status" value="1"/>
</dbReference>
<dbReference type="SUPFAM" id="SSF55620">
    <property type="entry name" value="Tetrahydrobiopterin biosynthesis enzymes-like"/>
    <property type="match status" value="2"/>
</dbReference>
<comment type="catalytic activity">
    <reaction evidence="5 7">
        <text>urate + O2 + H2O = 5-hydroxyisourate + H2O2</text>
        <dbReference type="Rhea" id="RHEA:21368"/>
        <dbReference type="ChEBI" id="CHEBI:15377"/>
        <dbReference type="ChEBI" id="CHEBI:15379"/>
        <dbReference type="ChEBI" id="CHEBI:16240"/>
        <dbReference type="ChEBI" id="CHEBI:17775"/>
        <dbReference type="ChEBI" id="CHEBI:18072"/>
        <dbReference type="EC" id="1.7.3.3"/>
    </reaction>
</comment>
<feature type="binding site" evidence="6">
    <location>
        <position position="179"/>
    </location>
    <ligand>
        <name>urate</name>
        <dbReference type="ChEBI" id="CHEBI:17775"/>
    </ligand>
</feature>
<feature type="binding site" evidence="6">
    <location>
        <position position="196"/>
    </location>
    <ligand>
        <name>5-hydroxyisourate</name>
        <dbReference type="ChEBI" id="CHEBI:18072"/>
    </ligand>
</feature>
<feature type="binding site" evidence="6">
    <location>
        <position position="245"/>
    </location>
    <ligand>
        <name>urate</name>
        <dbReference type="ChEBI" id="CHEBI:17775"/>
    </ligand>
</feature>
<organism evidence="8 9">
    <name type="scientific">Bacillus taeanensis</name>
    <dbReference type="NCBI Taxonomy" id="273032"/>
    <lineage>
        <taxon>Bacteria</taxon>
        <taxon>Bacillati</taxon>
        <taxon>Bacillota</taxon>
        <taxon>Bacilli</taxon>
        <taxon>Bacillales</taxon>
        <taxon>Bacillaceae</taxon>
        <taxon>Bacillus</taxon>
    </lineage>
</organism>
<dbReference type="RefSeq" id="WP_113805864.1">
    <property type="nucleotide sequence ID" value="NZ_QOCW01000008.1"/>
</dbReference>
<feature type="binding site" evidence="6">
    <location>
        <position position="196"/>
    </location>
    <ligand>
        <name>urate</name>
        <dbReference type="ChEBI" id="CHEBI:17775"/>
    </ligand>
</feature>
<dbReference type="OrthoDB" id="9809009at2"/>
<dbReference type="GO" id="GO:0006145">
    <property type="term" value="P:purine nucleobase catabolic process"/>
    <property type="evidence" value="ECO:0007669"/>
    <property type="project" value="TreeGrafter"/>
</dbReference>
<dbReference type="Proteomes" id="UP000253314">
    <property type="component" value="Unassembled WGS sequence"/>
</dbReference>
<evidence type="ECO:0000256" key="1">
    <source>
        <dbReference type="ARBA" id="ARBA00004831"/>
    </source>
</evidence>
<reference evidence="8 9" key="1">
    <citation type="submission" date="2018-07" db="EMBL/GenBank/DDBJ databases">
        <title>Lottiidibacillus patelloidae gen. nov., sp. nov., isolated from the intestinal tract of a marine limpet and the reclassification of B. taeanensis BH030017T, B. algicola KMM 3737T and B. hwajinpoensis SW-72T as genus Lottiidibacillus.</title>
        <authorList>
            <person name="Liu R."/>
            <person name="Huang Z."/>
        </authorList>
    </citation>
    <scope>NUCLEOTIDE SEQUENCE [LARGE SCALE GENOMIC DNA]</scope>
    <source>
        <strain evidence="8 9">BH030017</strain>
    </source>
</reference>
<dbReference type="Pfam" id="PF01014">
    <property type="entry name" value="Uricase"/>
    <property type="match status" value="2"/>
</dbReference>
<feature type="binding site" evidence="6">
    <location>
        <position position="70"/>
    </location>
    <ligand>
        <name>urate</name>
        <dbReference type="ChEBI" id="CHEBI:17775"/>
    </ligand>
</feature>
<evidence type="ECO:0000256" key="2">
    <source>
        <dbReference type="ARBA" id="ARBA00009760"/>
    </source>
</evidence>
<comment type="similarity">
    <text evidence="2 5 7">Belongs to the uricase family.</text>
</comment>
<dbReference type="UniPathway" id="UPA00394">
    <property type="reaction ID" value="UER00650"/>
</dbReference>
<evidence type="ECO:0000313" key="8">
    <source>
        <dbReference type="EMBL" id="RBW69781.1"/>
    </source>
</evidence>
<keyword evidence="4 5" id="KW-0560">Oxidoreductase</keyword>
<feature type="binding site" evidence="6">
    <location>
        <position position="271"/>
    </location>
    <ligand>
        <name>5-hydroxyisourate</name>
        <dbReference type="ChEBI" id="CHEBI:18072"/>
    </ligand>
</feature>
<evidence type="ECO:0000256" key="4">
    <source>
        <dbReference type="ARBA" id="ARBA00023002"/>
    </source>
</evidence>
<comment type="pathway">
    <text evidence="1 5">Purine metabolism; urate degradation; (S)-allantoin from urate: step 1/3.</text>
</comment>
<feature type="binding site" evidence="6">
    <location>
        <position position="69"/>
    </location>
    <ligand>
        <name>5-hydroxyisourate</name>
        <dbReference type="ChEBI" id="CHEBI:18072"/>
    </ligand>
</feature>
<gene>
    <name evidence="8" type="primary">pucL</name>
    <name evidence="8" type="ORF">DS031_09620</name>
</gene>
<dbReference type="GO" id="GO:0019628">
    <property type="term" value="P:urate catabolic process"/>
    <property type="evidence" value="ECO:0007669"/>
    <property type="project" value="UniProtKB-UniPathway"/>
</dbReference>
<sequence>MERTMYYGKGDVWVYRTYAAPLQGVRKIPESAFTGRSNIIFGMNIKVAVEGEEFLPSYTEGDNTKLIATDSMKNFILRHAGQYDGSTLEGFLEFVSCRFLKTYSQMKGIRISGQQIPFDELPVLNEKDPVPSSLVFRYSLNEQACAAMEVKRLKNELAIIDHSSSIKGLKLIKVRGSSFVGYVKDDYTTLPEAYDRPLYIFLDISWVYEKVDDASGEKPEQYVAAEQIRDIAYTVFHEQNSPSIQNLIYHIGLRILERFPQLKEVYFESNNRTWETVLDDIPVSTKGKVFTEPRPPYGFQGFSMTKKDLENKGEIEK</sequence>
<dbReference type="EC" id="1.7.3.3" evidence="5 7"/>
<name>A0A366Y0T5_9BACI</name>
<evidence type="ECO:0000256" key="7">
    <source>
        <dbReference type="RuleBase" id="RU004455"/>
    </source>
</evidence>
<dbReference type="PRINTS" id="PR00093">
    <property type="entry name" value="URICASE"/>
</dbReference>
<dbReference type="GO" id="GO:0004846">
    <property type="term" value="F:urate oxidase activity"/>
    <property type="evidence" value="ECO:0007669"/>
    <property type="project" value="UniProtKB-EC"/>
</dbReference>
<feature type="binding site" evidence="6">
    <location>
        <position position="69"/>
    </location>
    <ligand>
        <name>urate</name>
        <dbReference type="ChEBI" id="CHEBI:17775"/>
    </ligand>
</feature>
<dbReference type="NCBIfam" id="TIGR03383">
    <property type="entry name" value="urate_oxi"/>
    <property type="match status" value="1"/>
</dbReference>
<dbReference type="AlphaFoldDB" id="A0A366Y0T5"/>
<protein>
    <recommendedName>
        <fullName evidence="5 7">Uricase</fullName>
        <ecNumber evidence="5 7">1.7.3.3</ecNumber>
    </recommendedName>
    <alternativeName>
        <fullName evidence="5">Urate oxidase</fullName>
    </alternativeName>
</protein>
<evidence type="ECO:0000256" key="5">
    <source>
        <dbReference type="PIRNR" id="PIRNR000241"/>
    </source>
</evidence>
<accession>A0A366Y0T5</accession>
<proteinExistence type="inferred from homology"/>